<proteinExistence type="predicted"/>
<dbReference type="PANTHER" id="PTHR37957:SF1">
    <property type="entry name" value="PHYTASE-LIKE DOMAIN-CONTAINING PROTEIN"/>
    <property type="match status" value="1"/>
</dbReference>
<dbReference type="PANTHER" id="PTHR37957">
    <property type="entry name" value="BLR7070 PROTEIN"/>
    <property type="match status" value="1"/>
</dbReference>
<dbReference type="Pfam" id="PF13449">
    <property type="entry name" value="Phytase-like"/>
    <property type="match status" value="1"/>
</dbReference>
<feature type="domain" description="Phytase-like" evidence="2">
    <location>
        <begin position="45"/>
        <end position="344"/>
    </location>
</feature>
<evidence type="ECO:0000259" key="2">
    <source>
        <dbReference type="Pfam" id="PF13449"/>
    </source>
</evidence>
<keyword evidence="4" id="KW-1185">Reference proteome</keyword>
<dbReference type="AlphaFoldDB" id="A0A1H4ISH4"/>
<feature type="chain" id="PRO_5011439358" evidence="1">
    <location>
        <begin position="20"/>
        <end position="363"/>
    </location>
</feature>
<name>A0A1H4ISH4_9HYPH</name>
<protein>
    <submittedName>
        <fullName evidence="3">Uncharacterized conserved protein</fullName>
    </submittedName>
</protein>
<reference evidence="4" key="1">
    <citation type="submission" date="2016-10" db="EMBL/GenBank/DDBJ databases">
        <authorList>
            <person name="Varghese N."/>
            <person name="Submissions S."/>
        </authorList>
    </citation>
    <scope>NUCLEOTIDE SEQUENCE [LARGE SCALE GENOMIC DNA]</scope>
    <source>
        <strain evidence="4">ES.061</strain>
    </source>
</reference>
<dbReference type="SUPFAM" id="SSF63825">
    <property type="entry name" value="YWTD domain"/>
    <property type="match status" value="1"/>
</dbReference>
<sequence length="363" mass="38935">MFKKLVLAAALSVSVQSLALADAMMKPAYLGEIVLPSGLMISGVEFGGISGLDYDAEEGVFYAISDDRSEKAPARFYRLKLAIEKDGVMGVDIISSHVLQEENGGPFAPKTIDPEAIRFDASRQSVVWSSERDAAGNPTLYEAGPDGAFKRSFAIPEAYLPDAAGERGIRNNLGFEGLTLSVDGDTVWVATENALVQDGPKATLEAGSPSRILGFNVESGEPVAEYVYETGPIHRKSETEPYYNDNGLTEILEIEAGRFLAVERSFALGTGNEINLYLVETAGASDILGAESIADRDVTPVRKAHVLKIGEGDFGLDVDNIEAVSWGPDVVGKRTLVMASDNNFNPNGQFSQFVVFTLEPALN</sequence>
<evidence type="ECO:0000313" key="4">
    <source>
        <dbReference type="Proteomes" id="UP000199064"/>
    </source>
</evidence>
<evidence type="ECO:0000313" key="3">
    <source>
        <dbReference type="EMBL" id="SEB36943.1"/>
    </source>
</evidence>
<feature type="signal peptide" evidence="1">
    <location>
        <begin position="1"/>
        <end position="19"/>
    </location>
</feature>
<gene>
    <name evidence="3" type="ORF">SAMN05216452_0489</name>
</gene>
<accession>A0A1H4ISH4</accession>
<dbReference type="Proteomes" id="UP000199064">
    <property type="component" value="Unassembled WGS sequence"/>
</dbReference>
<dbReference type="InterPro" id="IPR027372">
    <property type="entry name" value="Phytase-like_dom"/>
</dbReference>
<dbReference type="RefSeq" id="WP_090326460.1">
    <property type="nucleotide sequence ID" value="NZ_FNSL01000001.1"/>
</dbReference>
<organism evidence="3 4">
    <name type="scientific">Nitratireductor aquibiodomus</name>
    <dbReference type="NCBI Taxonomy" id="204799"/>
    <lineage>
        <taxon>Bacteria</taxon>
        <taxon>Pseudomonadati</taxon>
        <taxon>Pseudomonadota</taxon>
        <taxon>Alphaproteobacteria</taxon>
        <taxon>Hyphomicrobiales</taxon>
        <taxon>Phyllobacteriaceae</taxon>
        <taxon>Nitratireductor</taxon>
    </lineage>
</organism>
<evidence type="ECO:0000256" key="1">
    <source>
        <dbReference type="SAM" id="SignalP"/>
    </source>
</evidence>
<dbReference type="EMBL" id="FNSL01000001">
    <property type="protein sequence ID" value="SEB36943.1"/>
    <property type="molecule type" value="Genomic_DNA"/>
</dbReference>
<keyword evidence="1" id="KW-0732">Signal</keyword>